<dbReference type="Proteomes" id="UP000068243">
    <property type="component" value="Unassembled WGS sequence"/>
</dbReference>
<dbReference type="Gene3D" id="2.40.160.210">
    <property type="entry name" value="Acyl-CoA thioesterase, double hotdog domain"/>
    <property type="match status" value="1"/>
</dbReference>
<dbReference type="InterPro" id="IPR042171">
    <property type="entry name" value="Acyl-CoA_hotdog"/>
</dbReference>
<evidence type="ECO:0000259" key="2">
    <source>
        <dbReference type="Pfam" id="PF20789"/>
    </source>
</evidence>
<dbReference type="InterPro" id="IPR029069">
    <property type="entry name" value="HotDog_dom_sf"/>
</dbReference>
<dbReference type="InterPro" id="IPR049450">
    <property type="entry name" value="ACOT8-like_C"/>
</dbReference>
<evidence type="ECO:0008006" key="5">
    <source>
        <dbReference type="Google" id="ProtNLM"/>
    </source>
</evidence>
<evidence type="ECO:0000313" key="4">
    <source>
        <dbReference type="Proteomes" id="UP000068243"/>
    </source>
</evidence>
<dbReference type="OrthoDB" id="2532955at2759"/>
<protein>
    <recommendedName>
        <fullName evidence="5">Thioesterase family protein</fullName>
    </recommendedName>
</protein>
<evidence type="ECO:0000313" key="3">
    <source>
        <dbReference type="EMBL" id="GAQ46567.1"/>
    </source>
</evidence>
<dbReference type="InterPro" id="IPR049449">
    <property type="entry name" value="TesB_ACOT8-like_N"/>
</dbReference>
<feature type="domain" description="Acyl-CoA thioesterase-like N-terminal HotDog" evidence="1">
    <location>
        <begin position="30"/>
        <end position="111"/>
    </location>
</feature>
<dbReference type="InterPro" id="IPR052389">
    <property type="entry name" value="Sec_Metab_Biosynth-Assoc"/>
</dbReference>
<evidence type="ECO:0000259" key="1">
    <source>
        <dbReference type="Pfam" id="PF13622"/>
    </source>
</evidence>
<dbReference type="AlphaFoldDB" id="A0A117E354"/>
<name>A0A117E354_ASPNG</name>
<feature type="domain" description="Acyl-CoA thioesterase-like C-terminal" evidence="2">
    <location>
        <begin position="165"/>
        <end position="312"/>
    </location>
</feature>
<dbReference type="EMBL" id="BCMY01000022">
    <property type="protein sequence ID" value="GAQ46567.1"/>
    <property type="molecule type" value="Genomic_DNA"/>
</dbReference>
<dbReference type="OMA" id="TLPTAYK"/>
<comment type="caution">
    <text evidence="3">The sequence shown here is derived from an EMBL/GenBank/DDBJ whole genome shotgun (WGS) entry which is preliminary data.</text>
</comment>
<gene>
    <name evidence="3" type="ORF">ABL_09228</name>
</gene>
<accession>A0A117E354</accession>
<sequence>METNKLRDALSVKRLTSHTYEKYFESAYANGQAAHGGFIAALFAEAARVHLSEWDVSKPLILQNLHVEYVRRVAIHTTGVFEVEEIQKGTLTSLLHIQLVQDGQVRALCYARYGPWNKTPAIALDPEIERRQAEPVPRMVIDDAESVQDESWIRCRISHDPYSRVRTHFDYILPRNSRLGETKVVEWIGPRIAHDRLTNECIPMISDLWPQIPDNFKAERGEPSPYSAAGMVNRMVEVEDKKVGMRLTKEDAKTWVNAWYPTMTLELQLHKPLPVEGVRWLFQEARTQQLTSKNMDIELRISDVEGDLVAIGQLSVLVVPKERNRGRAEKI</sequence>
<dbReference type="Pfam" id="PF13622">
    <property type="entry name" value="4HBT_3"/>
    <property type="match status" value="1"/>
</dbReference>
<dbReference type="PANTHER" id="PTHR38110">
    <property type="entry name" value="CHROMOSOME 23, WHOLE GENOME SHOTGUN SEQUENCE"/>
    <property type="match status" value="1"/>
</dbReference>
<dbReference type="SUPFAM" id="SSF54637">
    <property type="entry name" value="Thioesterase/thiol ester dehydrase-isomerase"/>
    <property type="match status" value="1"/>
</dbReference>
<reference evidence="4" key="1">
    <citation type="journal article" date="2016" name="Genome Announc.">
        <title>Draft genome sequence of Aspergillus niger strain An76.</title>
        <authorList>
            <person name="Gong W."/>
            <person name="Cheng Z."/>
            <person name="Zhang H."/>
            <person name="Liu L."/>
            <person name="Gao P."/>
            <person name="Wang L."/>
        </authorList>
    </citation>
    <scope>NUCLEOTIDE SEQUENCE [LARGE SCALE GENOMIC DNA]</scope>
    <source>
        <strain evidence="4">An76</strain>
    </source>
</reference>
<dbReference type="PANTHER" id="PTHR38110:SF4">
    <property type="entry name" value="THIOESTERASE-LIKE SUPERFAMILY-DOMAIN-CONTAINING PROTEIN"/>
    <property type="match status" value="1"/>
</dbReference>
<proteinExistence type="predicted"/>
<dbReference type="Pfam" id="PF20789">
    <property type="entry name" value="4HBT_3C"/>
    <property type="match status" value="1"/>
</dbReference>
<organism evidence="3 4">
    <name type="scientific">Aspergillus niger</name>
    <dbReference type="NCBI Taxonomy" id="5061"/>
    <lineage>
        <taxon>Eukaryota</taxon>
        <taxon>Fungi</taxon>
        <taxon>Dikarya</taxon>
        <taxon>Ascomycota</taxon>
        <taxon>Pezizomycotina</taxon>
        <taxon>Eurotiomycetes</taxon>
        <taxon>Eurotiomycetidae</taxon>
        <taxon>Eurotiales</taxon>
        <taxon>Aspergillaceae</taxon>
        <taxon>Aspergillus</taxon>
        <taxon>Aspergillus subgen. Circumdati</taxon>
    </lineage>
</organism>